<keyword evidence="22" id="KW-1185">Reference proteome</keyword>
<dbReference type="SUPFAM" id="SSF88723">
    <property type="entry name" value="PIN domain-like"/>
    <property type="match status" value="1"/>
</dbReference>
<reference evidence="21" key="2">
    <citation type="submission" date="2025-09" db="UniProtKB">
        <authorList>
            <consortium name="Ensembl"/>
        </authorList>
    </citation>
    <scope>IDENTIFICATION</scope>
</reference>
<keyword evidence="8 17" id="KW-0228">DNA excision</keyword>
<evidence type="ECO:0000256" key="7">
    <source>
        <dbReference type="ARBA" id="ARBA00022763"/>
    </source>
</evidence>
<dbReference type="InterPro" id="IPR008918">
    <property type="entry name" value="HhH2"/>
</dbReference>
<dbReference type="InterPro" id="IPR029060">
    <property type="entry name" value="PIN-like_dom_sf"/>
</dbReference>
<dbReference type="GO" id="GO:0035312">
    <property type="term" value="F:5'-3' DNA exonuclease activity"/>
    <property type="evidence" value="ECO:0007669"/>
    <property type="project" value="UniProtKB-UniRule"/>
</dbReference>
<dbReference type="InterPro" id="IPR036279">
    <property type="entry name" value="5-3_exonuclease_C_sf"/>
</dbReference>
<dbReference type="GO" id="GO:0046872">
    <property type="term" value="F:metal ion binding"/>
    <property type="evidence" value="ECO:0007669"/>
    <property type="project" value="UniProtKB-UniRule"/>
</dbReference>
<dbReference type="SUPFAM" id="SSF47807">
    <property type="entry name" value="5' to 3' exonuclease, C-terminal subdomain"/>
    <property type="match status" value="1"/>
</dbReference>
<dbReference type="PRINTS" id="PR00853">
    <property type="entry name" value="XPGRADSUPER"/>
</dbReference>
<evidence type="ECO:0000256" key="15">
    <source>
        <dbReference type="ARBA" id="ARBA00023242"/>
    </source>
</evidence>
<dbReference type="SMART" id="SM00485">
    <property type="entry name" value="XPGN"/>
    <property type="match status" value="1"/>
</dbReference>
<dbReference type="Proteomes" id="UP000261620">
    <property type="component" value="Unplaced"/>
</dbReference>
<feature type="region of interest" description="Disordered" evidence="18">
    <location>
        <begin position="490"/>
        <end position="566"/>
    </location>
</feature>
<dbReference type="SMART" id="SM00279">
    <property type="entry name" value="HhH2"/>
    <property type="match status" value="1"/>
</dbReference>
<keyword evidence="11 17" id="KW-0460">Magnesium</keyword>
<evidence type="ECO:0000256" key="9">
    <source>
        <dbReference type="ARBA" id="ARBA00022801"/>
    </source>
</evidence>
<keyword evidence="15 17" id="KW-0539">Nucleus</keyword>
<dbReference type="InterPro" id="IPR006084">
    <property type="entry name" value="XPG/Rad2"/>
</dbReference>
<dbReference type="GO" id="GO:0005634">
    <property type="term" value="C:nucleus"/>
    <property type="evidence" value="ECO:0007669"/>
    <property type="project" value="UniProtKB-SubCell"/>
</dbReference>
<dbReference type="FunFam" id="3.40.50.1010:FF:000096">
    <property type="entry name" value="Exonuclease 1"/>
    <property type="match status" value="1"/>
</dbReference>
<keyword evidence="6" id="KW-0255">Endonuclease</keyword>
<keyword evidence="9 17" id="KW-0378">Hydrolase</keyword>
<dbReference type="InterPro" id="IPR006085">
    <property type="entry name" value="XPG_DNA_repair_N"/>
</dbReference>
<evidence type="ECO:0000256" key="13">
    <source>
        <dbReference type="ARBA" id="ARBA00023125"/>
    </source>
</evidence>
<dbReference type="Gene3D" id="1.10.150.20">
    <property type="entry name" value="5' to 3' exonuclease, C-terminal subdomain"/>
    <property type="match status" value="1"/>
</dbReference>
<keyword evidence="7 17" id="KW-0227">DNA damage</keyword>
<evidence type="ECO:0000313" key="22">
    <source>
        <dbReference type="Proteomes" id="UP000261620"/>
    </source>
</evidence>
<keyword evidence="14 17" id="KW-0234">DNA repair</keyword>
<keyword evidence="4 17" id="KW-0540">Nuclease</keyword>
<dbReference type="Ensembl" id="ENSMMOT00000009493.1">
    <property type="protein sequence ID" value="ENSMMOP00000009327.1"/>
    <property type="gene ID" value="ENSMMOG00000007218.1"/>
</dbReference>
<evidence type="ECO:0000256" key="3">
    <source>
        <dbReference type="ARBA" id="ARBA00020324"/>
    </source>
</evidence>
<name>A0A3Q3WBF2_MOLML</name>
<evidence type="ECO:0000256" key="5">
    <source>
        <dbReference type="ARBA" id="ARBA00022723"/>
    </source>
</evidence>
<dbReference type="Pfam" id="PF00752">
    <property type="entry name" value="XPG_N"/>
    <property type="match status" value="1"/>
</dbReference>
<comment type="similarity">
    <text evidence="2 17">Belongs to the XPG/RAD2 endonuclease family. EXO1 subfamily.</text>
</comment>
<feature type="compositionally biased region" description="Polar residues" evidence="18">
    <location>
        <begin position="490"/>
        <end position="511"/>
    </location>
</feature>
<dbReference type="InterPro" id="IPR044752">
    <property type="entry name" value="PIN-like_EXO1"/>
</dbReference>
<feature type="compositionally biased region" description="Polar residues" evidence="18">
    <location>
        <begin position="549"/>
        <end position="566"/>
    </location>
</feature>
<dbReference type="CDD" id="cd09908">
    <property type="entry name" value="H3TH_EXO1"/>
    <property type="match status" value="1"/>
</dbReference>
<dbReference type="InterPro" id="IPR006086">
    <property type="entry name" value="XPG-I_dom"/>
</dbReference>
<proteinExistence type="inferred from homology"/>
<feature type="region of interest" description="Disordered" evidence="18">
    <location>
        <begin position="414"/>
        <end position="457"/>
    </location>
</feature>
<evidence type="ECO:0000256" key="8">
    <source>
        <dbReference type="ARBA" id="ARBA00022769"/>
    </source>
</evidence>
<feature type="region of interest" description="Disordered" evidence="18">
    <location>
        <begin position="584"/>
        <end position="620"/>
    </location>
</feature>
<feature type="compositionally biased region" description="Polar residues" evidence="18">
    <location>
        <begin position="443"/>
        <end position="453"/>
    </location>
</feature>
<dbReference type="Gene3D" id="3.40.50.1010">
    <property type="entry name" value="5'-nuclease"/>
    <property type="match status" value="1"/>
</dbReference>
<feature type="region of interest" description="Disordered" evidence="18">
    <location>
        <begin position="340"/>
        <end position="360"/>
    </location>
</feature>
<dbReference type="GO" id="GO:0006310">
    <property type="term" value="P:DNA recombination"/>
    <property type="evidence" value="ECO:0007669"/>
    <property type="project" value="TreeGrafter"/>
</dbReference>
<dbReference type="STRING" id="94237.ENSMMOP00000009327"/>
<dbReference type="SMART" id="SM00484">
    <property type="entry name" value="XPGI"/>
    <property type="match status" value="1"/>
</dbReference>
<evidence type="ECO:0000259" key="19">
    <source>
        <dbReference type="SMART" id="SM00484"/>
    </source>
</evidence>
<evidence type="ECO:0000256" key="18">
    <source>
        <dbReference type="SAM" id="MobiDB-lite"/>
    </source>
</evidence>
<dbReference type="PROSITE" id="PS00841">
    <property type="entry name" value="XPG_1"/>
    <property type="match status" value="1"/>
</dbReference>
<dbReference type="GO" id="GO:0003677">
    <property type="term" value="F:DNA binding"/>
    <property type="evidence" value="ECO:0007669"/>
    <property type="project" value="UniProtKB-UniRule"/>
</dbReference>
<evidence type="ECO:0000256" key="16">
    <source>
        <dbReference type="ARBA" id="ARBA00055562"/>
    </source>
</evidence>
<dbReference type="GO" id="GO:0006298">
    <property type="term" value="P:mismatch repair"/>
    <property type="evidence" value="ECO:0007669"/>
    <property type="project" value="TreeGrafter"/>
</dbReference>
<dbReference type="PROSITE" id="PS00842">
    <property type="entry name" value="XPG_2"/>
    <property type="match status" value="1"/>
</dbReference>
<comment type="function">
    <text evidence="16">5'-&gt;3' double-stranded DNA exonuclease which may also contain a cryptic 3'-&gt;5' double-stranded DNA exonuclease activity. Also exhibits endonuclease activity against 5'-overhanging flap structures similar to those generated by displacement synthesis when DNA polymerase encounters the 5'-end of a downstream Okazaki fragment. Required for DNA mismatch repair (MMR).</text>
</comment>
<dbReference type="GO" id="GO:0017108">
    <property type="term" value="F:5'-flap endonuclease activity"/>
    <property type="evidence" value="ECO:0007669"/>
    <property type="project" value="TreeGrafter"/>
</dbReference>
<feature type="compositionally biased region" description="Low complexity" evidence="18">
    <location>
        <begin position="584"/>
        <end position="598"/>
    </location>
</feature>
<comment type="function">
    <text evidence="17">5'-&gt;3' double-stranded DNA exonuclease which may also possess a cryptic 3'-&gt;5' double-stranded DNA exonuclease activity. Functions in DNA mismatch repair.</text>
</comment>
<dbReference type="AlphaFoldDB" id="A0A3Q3WBF2"/>
<protein>
    <recommendedName>
        <fullName evidence="3 17">Exonuclease 1</fullName>
        <ecNumber evidence="17">3.1.-.-</ecNumber>
    </recommendedName>
</protein>
<comment type="subcellular location">
    <subcellularLocation>
        <location evidence="1 17">Nucleus</location>
    </subcellularLocation>
</comment>
<dbReference type="PANTHER" id="PTHR11081:SF8">
    <property type="entry name" value="EXONUCLEASE 1"/>
    <property type="match status" value="1"/>
</dbReference>
<dbReference type="PANTHER" id="PTHR11081">
    <property type="entry name" value="FLAP ENDONUCLEASE FAMILY MEMBER"/>
    <property type="match status" value="1"/>
</dbReference>
<sequence>MGISGLLQFIKDAAEPINVKKYKGQTVAVDTYCWLHKGAFSCAEKLAKGEPTDQYVWYCMKFVDMLLTFRIKPILVFDGRNLPSKQEVEKARRVRREANLERGRQLLREGKLSEARDCFTRCVNITPVMAHNLIKAARKRGVDCVVAPYEADAQLAHLTRSGLAQAVITEDSDLLAFGCKKVILKMDKQGNGLEIDQSNLGRCHSLGNVFTEDKFRYMCILSGCDYLPSLHGIGLGKACKLLRLARDPDILKVIRKMSQYLKMNLVVPEEYIEGFTRANNTFLYQLVFDPVRRKIVPLNPYPEHMDVGTLNYAGLNLGDDKGLQMALGNLDINTLERIDNFNPDKSIPRPSQPRSHSWSDSATPCGLSIWSRDFKPACPSASPDQPSSTRGKERVVSMAGLRLPCRELQVKRPREDCSISDQDVLQQYSSSSQKRSRSEQQTDKSTSTKQPGSRNRFATLLQRRNQEAEEDSEDTCSRFFSCCSSAVSTKDSAMGTRTESSDQNKSPTTPRNDSDGPDVPSMDTPSPPLSQSVTSPGSASQGLRLFHWSGSSPTSEQSGKPRSTSHMATLQQFQYQTLRDLETLSPSTTTPSSALCPPFTDGNTEHKDDLPDSPMSQDSAYFSQSQPYFTSCNKTEVPTSCQVDAASVLIGSPRTTDYLRATVSGLSKPMSSSQCQGAKVQTLGPARASGLRKRSVGSGRKMANNENKPGVQTTISSLWKNFSFNKDVHKMPPCQTGQLTSPVRDKLLAS</sequence>
<evidence type="ECO:0000256" key="10">
    <source>
        <dbReference type="ARBA" id="ARBA00022839"/>
    </source>
</evidence>
<evidence type="ECO:0000256" key="2">
    <source>
        <dbReference type="ARBA" id="ARBA00010563"/>
    </source>
</evidence>
<evidence type="ECO:0000256" key="12">
    <source>
        <dbReference type="ARBA" id="ARBA00022881"/>
    </source>
</evidence>
<dbReference type="FunFam" id="1.10.150.20:FF:000011">
    <property type="entry name" value="exonuclease 1"/>
    <property type="match status" value="1"/>
</dbReference>
<evidence type="ECO:0000256" key="11">
    <source>
        <dbReference type="ARBA" id="ARBA00022842"/>
    </source>
</evidence>
<dbReference type="InterPro" id="IPR019974">
    <property type="entry name" value="XPG_CS"/>
</dbReference>
<comment type="cofactor">
    <cofactor evidence="17">
        <name>Mg(2+)</name>
        <dbReference type="ChEBI" id="CHEBI:18420"/>
    </cofactor>
    <text evidence="17">Binds 2 magnesium ions per subunit. They probably participate in the reaction catalyzed by the enzyme. May bind an additional third magnesium ion after substrate binding.</text>
</comment>
<dbReference type="EC" id="3.1.-.-" evidence="17"/>
<feature type="domain" description="XPG N-terminal" evidence="20">
    <location>
        <begin position="1"/>
        <end position="99"/>
    </location>
</feature>
<evidence type="ECO:0000256" key="1">
    <source>
        <dbReference type="ARBA" id="ARBA00004123"/>
    </source>
</evidence>
<dbReference type="InterPro" id="IPR037315">
    <property type="entry name" value="EXO1_H3TH"/>
</dbReference>
<evidence type="ECO:0000256" key="6">
    <source>
        <dbReference type="ARBA" id="ARBA00022759"/>
    </source>
</evidence>
<feature type="region of interest" description="Disordered" evidence="18">
    <location>
        <begin position="376"/>
        <end position="396"/>
    </location>
</feature>
<feature type="compositionally biased region" description="Polar residues" evidence="18">
    <location>
        <begin position="529"/>
        <end position="541"/>
    </location>
</feature>
<keyword evidence="5 17" id="KW-0479">Metal-binding</keyword>
<keyword evidence="10 17" id="KW-0269">Exonuclease</keyword>
<evidence type="ECO:0000259" key="20">
    <source>
        <dbReference type="SMART" id="SM00485"/>
    </source>
</evidence>
<evidence type="ECO:0000256" key="17">
    <source>
        <dbReference type="RuleBase" id="RU910737"/>
    </source>
</evidence>
<evidence type="ECO:0000256" key="4">
    <source>
        <dbReference type="ARBA" id="ARBA00022722"/>
    </source>
</evidence>
<dbReference type="OMA" id="AFCMKLV"/>
<dbReference type="CDD" id="cd09857">
    <property type="entry name" value="PIN_EXO1"/>
    <property type="match status" value="1"/>
</dbReference>
<dbReference type="Pfam" id="PF00867">
    <property type="entry name" value="XPG_I"/>
    <property type="match status" value="1"/>
</dbReference>
<feature type="domain" description="XPG-I" evidence="19">
    <location>
        <begin position="138"/>
        <end position="208"/>
    </location>
</feature>
<keyword evidence="12 17" id="KW-0267">Excision nuclease</keyword>
<accession>A0A3Q3WBF2</accession>
<evidence type="ECO:0000256" key="14">
    <source>
        <dbReference type="ARBA" id="ARBA00023204"/>
    </source>
</evidence>
<evidence type="ECO:0000313" key="21">
    <source>
        <dbReference type="Ensembl" id="ENSMMOP00000009327.1"/>
    </source>
</evidence>
<reference evidence="21" key="1">
    <citation type="submission" date="2025-08" db="UniProtKB">
        <authorList>
            <consortium name="Ensembl"/>
        </authorList>
    </citation>
    <scope>IDENTIFICATION</scope>
</reference>
<organism evidence="21 22">
    <name type="scientific">Mola mola</name>
    <name type="common">Ocean sunfish</name>
    <name type="synonym">Tetraodon mola</name>
    <dbReference type="NCBI Taxonomy" id="94237"/>
    <lineage>
        <taxon>Eukaryota</taxon>
        <taxon>Metazoa</taxon>
        <taxon>Chordata</taxon>
        <taxon>Craniata</taxon>
        <taxon>Vertebrata</taxon>
        <taxon>Euteleostomi</taxon>
        <taxon>Actinopterygii</taxon>
        <taxon>Neopterygii</taxon>
        <taxon>Teleostei</taxon>
        <taxon>Neoteleostei</taxon>
        <taxon>Acanthomorphata</taxon>
        <taxon>Eupercaria</taxon>
        <taxon>Tetraodontiformes</taxon>
        <taxon>Molidae</taxon>
        <taxon>Mola</taxon>
    </lineage>
</organism>
<keyword evidence="13 17" id="KW-0238">DNA-binding</keyword>